<reference evidence="2" key="1">
    <citation type="submission" date="2021-06" db="EMBL/GenBank/DDBJ databases">
        <authorList>
            <person name="Hodson N. C."/>
            <person name="Mongue J. A."/>
            <person name="Jaron S. K."/>
        </authorList>
    </citation>
    <scope>NUCLEOTIDE SEQUENCE</scope>
</reference>
<name>A0A8J2P199_9HEXA</name>
<evidence type="ECO:0000256" key="1">
    <source>
        <dbReference type="SAM" id="MobiDB-lite"/>
    </source>
</evidence>
<dbReference type="Proteomes" id="UP000708208">
    <property type="component" value="Unassembled WGS sequence"/>
</dbReference>
<dbReference type="EMBL" id="CAJVCH010159461">
    <property type="protein sequence ID" value="CAG7728165.1"/>
    <property type="molecule type" value="Genomic_DNA"/>
</dbReference>
<accession>A0A8J2P199</accession>
<feature type="region of interest" description="Disordered" evidence="1">
    <location>
        <begin position="35"/>
        <end position="54"/>
    </location>
</feature>
<evidence type="ECO:0000313" key="2">
    <source>
        <dbReference type="EMBL" id="CAG7728165.1"/>
    </source>
</evidence>
<comment type="caution">
    <text evidence="2">The sequence shown here is derived from an EMBL/GenBank/DDBJ whole genome shotgun (WGS) entry which is preliminary data.</text>
</comment>
<organism evidence="2 3">
    <name type="scientific">Allacma fusca</name>
    <dbReference type="NCBI Taxonomy" id="39272"/>
    <lineage>
        <taxon>Eukaryota</taxon>
        <taxon>Metazoa</taxon>
        <taxon>Ecdysozoa</taxon>
        <taxon>Arthropoda</taxon>
        <taxon>Hexapoda</taxon>
        <taxon>Collembola</taxon>
        <taxon>Symphypleona</taxon>
        <taxon>Sminthuridae</taxon>
        <taxon>Allacma</taxon>
    </lineage>
</organism>
<proteinExistence type="predicted"/>
<protein>
    <submittedName>
        <fullName evidence="2">Uncharacterized protein</fullName>
    </submittedName>
</protein>
<evidence type="ECO:0000313" key="3">
    <source>
        <dbReference type="Proteomes" id="UP000708208"/>
    </source>
</evidence>
<sequence>MKSEELANVRRIFAMIWQSYKITQTHDMLRRANARRNDTEEEIEDEHEPPVESGLDRSRAMFLVDYVAYRDAVRNT</sequence>
<dbReference type="AlphaFoldDB" id="A0A8J2P199"/>
<keyword evidence="3" id="KW-1185">Reference proteome</keyword>
<feature type="non-terminal residue" evidence="2">
    <location>
        <position position="76"/>
    </location>
</feature>
<gene>
    <name evidence="2" type="ORF">AFUS01_LOCUS16968</name>
</gene>